<dbReference type="InterPro" id="IPR003010">
    <property type="entry name" value="C-N_Hydrolase"/>
</dbReference>
<gene>
    <name evidence="3" type="primary">ramA_1</name>
    <name evidence="3" type="ORF">Pla8534_15430</name>
</gene>
<protein>
    <submittedName>
        <fullName evidence="3">(R)-stereoselective amidase</fullName>
        <ecNumber evidence="3">3.5.1.100</ecNumber>
    </submittedName>
</protein>
<evidence type="ECO:0000259" key="2">
    <source>
        <dbReference type="PROSITE" id="PS50263"/>
    </source>
</evidence>
<feature type="domain" description="CN hydrolase" evidence="2">
    <location>
        <begin position="4"/>
        <end position="278"/>
    </location>
</feature>
<keyword evidence="4" id="KW-1185">Reference proteome</keyword>
<organism evidence="3 4">
    <name type="scientific">Lignipirellula cremea</name>
    <dbReference type="NCBI Taxonomy" id="2528010"/>
    <lineage>
        <taxon>Bacteria</taxon>
        <taxon>Pseudomonadati</taxon>
        <taxon>Planctomycetota</taxon>
        <taxon>Planctomycetia</taxon>
        <taxon>Pirellulales</taxon>
        <taxon>Pirellulaceae</taxon>
        <taxon>Lignipirellula</taxon>
    </lineage>
</organism>
<dbReference type="AlphaFoldDB" id="A0A518DPI8"/>
<dbReference type="SUPFAM" id="SSF56317">
    <property type="entry name" value="Carbon-nitrogen hydrolase"/>
    <property type="match status" value="1"/>
</dbReference>
<dbReference type="InterPro" id="IPR036526">
    <property type="entry name" value="C-N_Hydrolase_sf"/>
</dbReference>
<dbReference type="OrthoDB" id="2826359at2"/>
<dbReference type="CDD" id="cd07585">
    <property type="entry name" value="nitrilase_7"/>
    <property type="match status" value="1"/>
</dbReference>
<dbReference type="PANTHER" id="PTHR43674:SF16">
    <property type="entry name" value="CARBON-NITROGEN FAMILY, PUTATIVE (AFU_ORTHOLOGUE AFUA_5G02350)-RELATED"/>
    <property type="match status" value="1"/>
</dbReference>
<evidence type="ECO:0000313" key="3">
    <source>
        <dbReference type="EMBL" id="QDU93760.1"/>
    </source>
</evidence>
<dbReference type="InterPro" id="IPR050345">
    <property type="entry name" value="Aliph_Amidase/BUP"/>
</dbReference>
<dbReference type="RefSeq" id="WP_145050997.1">
    <property type="nucleotide sequence ID" value="NZ_CP036433.1"/>
</dbReference>
<dbReference type="Proteomes" id="UP000317648">
    <property type="component" value="Chromosome"/>
</dbReference>
<proteinExistence type="predicted"/>
<evidence type="ECO:0000313" key="4">
    <source>
        <dbReference type="Proteomes" id="UP000317648"/>
    </source>
</evidence>
<reference evidence="3 4" key="1">
    <citation type="submission" date="2019-02" db="EMBL/GenBank/DDBJ databases">
        <title>Deep-cultivation of Planctomycetes and their phenomic and genomic characterization uncovers novel biology.</title>
        <authorList>
            <person name="Wiegand S."/>
            <person name="Jogler M."/>
            <person name="Boedeker C."/>
            <person name="Pinto D."/>
            <person name="Vollmers J."/>
            <person name="Rivas-Marin E."/>
            <person name="Kohn T."/>
            <person name="Peeters S.H."/>
            <person name="Heuer A."/>
            <person name="Rast P."/>
            <person name="Oberbeckmann S."/>
            <person name="Bunk B."/>
            <person name="Jeske O."/>
            <person name="Meyerdierks A."/>
            <person name="Storesund J.E."/>
            <person name="Kallscheuer N."/>
            <person name="Luecker S."/>
            <person name="Lage O.M."/>
            <person name="Pohl T."/>
            <person name="Merkel B.J."/>
            <person name="Hornburger P."/>
            <person name="Mueller R.-W."/>
            <person name="Bruemmer F."/>
            <person name="Labrenz M."/>
            <person name="Spormann A.M."/>
            <person name="Op den Camp H."/>
            <person name="Overmann J."/>
            <person name="Amann R."/>
            <person name="Jetten M.S.M."/>
            <person name="Mascher T."/>
            <person name="Medema M.H."/>
            <person name="Devos D.P."/>
            <person name="Kaster A.-K."/>
            <person name="Ovreas L."/>
            <person name="Rohde M."/>
            <person name="Galperin M.Y."/>
            <person name="Jogler C."/>
        </authorList>
    </citation>
    <scope>NUCLEOTIDE SEQUENCE [LARGE SCALE GENOMIC DNA]</scope>
    <source>
        <strain evidence="3 4">Pla85_3_4</strain>
    </source>
</reference>
<dbReference type="EC" id="3.5.1.100" evidence="3"/>
<dbReference type="PANTHER" id="PTHR43674">
    <property type="entry name" value="NITRILASE C965.09-RELATED"/>
    <property type="match status" value="1"/>
</dbReference>
<accession>A0A518DPI8</accession>
<dbReference type="EMBL" id="CP036433">
    <property type="protein sequence ID" value="QDU93760.1"/>
    <property type="molecule type" value="Genomic_DNA"/>
</dbReference>
<dbReference type="Pfam" id="PF00795">
    <property type="entry name" value="CN_hydrolase"/>
    <property type="match status" value="1"/>
</dbReference>
<sequence>MQDLTAGVVQFQHAPGDKRANLDVIQHFVEQASRQQVELLLFPECCISGYWHLRKLSRAELLELAEPVEDGPSSQRLGELARQHQMTISAGLVELAPDGRMFNTQVVAMPDGRFARHRKLHCFISEHLSSGDDFTVFTLPTGQQVGVLTCYDNNLVENVRITALKGAEILLAPHQTGGCDTGSPHAMGVVDRRLWDNRETDPLALEAELLGDKGRGWLLRWLPARAHDNGLFLLFANGIGPDDNEVRTGNAMILDPYGRMLVETGKAGDDLVVATLSGALRERLTGTRWIRSRRPELYHPLTVATGQERDTRTLRFDHLAENGANAPVPGRTSHDE</sequence>
<name>A0A518DPI8_9BACT</name>
<dbReference type="PROSITE" id="PS50263">
    <property type="entry name" value="CN_HYDROLASE"/>
    <property type="match status" value="1"/>
</dbReference>
<dbReference type="Gene3D" id="3.60.110.10">
    <property type="entry name" value="Carbon-nitrogen hydrolase"/>
    <property type="match status" value="1"/>
</dbReference>
<evidence type="ECO:0000256" key="1">
    <source>
        <dbReference type="ARBA" id="ARBA00022801"/>
    </source>
</evidence>
<dbReference type="GO" id="GO:0016811">
    <property type="term" value="F:hydrolase activity, acting on carbon-nitrogen (but not peptide) bonds, in linear amides"/>
    <property type="evidence" value="ECO:0007669"/>
    <property type="project" value="TreeGrafter"/>
</dbReference>
<keyword evidence="1 3" id="KW-0378">Hydrolase</keyword>
<dbReference type="KEGG" id="lcre:Pla8534_15430"/>